<dbReference type="InterPro" id="IPR045153">
    <property type="entry name" value="Est1/Ebs1-like"/>
</dbReference>
<dbReference type="Gene3D" id="1.25.40.10">
    <property type="entry name" value="Tetratricopeptide repeat domain"/>
    <property type="match status" value="1"/>
</dbReference>
<feature type="transmembrane region" description="Helical" evidence="2">
    <location>
        <begin position="458"/>
        <end position="476"/>
    </location>
</feature>
<evidence type="ECO:0000256" key="1">
    <source>
        <dbReference type="SAM" id="MobiDB-lite"/>
    </source>
</evidence>
<feature type="region of interest" description="Disordered" evidence="1">
    <location>
        <begin position="347"/>
        <end position="367"/>
    </location>
</feature>
<feature type="compositionally biased region" description="Pro residues" evidence="1">
    <location>
        <begin position="404"/>
        <end position="416"/>
    </location>
</feature>
<protein>
    <recommendedName>
        <fullName evidence="5">DNA/RNA-binding domain-containing protein</fullName>
    </recommendedName>
</protein>
<name>A0ABR3V1B0_HUMIN</name>
<keyword evidence="2" id="KW-1133">Transmembrane helix</keyword>
<dbReference type="Proteomes" id="UP001583172">
    <property type="component" value="Unassembled WGS sequence"/>
</dbReference>
<feature type="transmembrane region" description="Helical" evidence="2">
    <location>
        <begin position="425"/>
        <end position="451"/>
    </location>
</feature>
<proteinExistence type="predicted"/>
<evidence type="ECO:0000313" key="3">
    <source>
        <dbReference type="EMBL" id="KAL1835507.1"/>
    </source>
</evidence>
<accession>A0ABR3V1B0</accession>
<dbReference type="EMBL" id="JAZGSY010000630">
    <property type="protein sequence ID" value="KAL1835507.1"/>
    <property type="molecule type" value="Genomic_DNA"/>
</dbReference>
<evidence type="ECO:0008006" key="5">
    <source>
        <dbReference type="Google" id="ProtNLM"/>
    </source>
</evidence>
<feature type="compositionally biased region" description="Polar residues" evidence="1">
    <location>
        <begin position="97"/>
        <end position="113"/>
    </location>
</feature>
<feature type="compositionally biased region" description="Polar residues" evidence="1">
    <location>
        <begin position="347"/>
        <end position="360"/>
    </location>
</feature>
<dbReference type="PANTHER" id="PTHR15696">
    <property type="entry name" value="SMG-7 SUPPRESSOR WITH MORPHOLOGICAL EFFECT ON GENITALIA PROTEIN 7"/>
    <property type="match status" value="1"/>
</dbReference>
<feature type="transmembrane region" description="Helical" evidence="2">
    <location>
        <begin position="488"/>
        <end position="506"/>
    </location>
</feature>
<dbReference type="SUPFAM" id="SSF48452">
    <property type="entry name" value="TPR-like"/>
    <property type="match status" value="1"/>
</dbReference>
<evidence type="ECO:0000256" key="2">
    <source>
        <dbReference type="SAM" id="Phobius"/>
    </source>
</evidence>
<keyword evidence="4" id="KW-1185">Reference proteome</keyword>
<feature type="region of interest" description="Disordered" evidence="1">
    <location>
        <begin position="79"/>
        <end position="115"/>
    </location>
</feature>
<organism evidence="3 4">
    <name type="scientific">Humicola insolens</name>
    <name type="common">Soft-rot fungus</name>
    <dbReference type="NCBI Taxonomy" id="85995"/>
    <lineage>
        <taxon>Eukaryota</taxon>
        <taxon>Fungi</taxon>
        <taxon>Dikarya</taxon>
        <taxon>Ascomycota</taxon>
        <taxon>Pezizomycotina</taxon>
        <taxon>Sordariomycetes</taxon>
        <taxon>Sordariomycetidae</taxon>
        <taxon>Sordariales</taxon>
        <taxon>Chaetomiaceae</taxon>
        <taxon>Mycothermus</taxon>
    </lineage>
</organism>
<feature type="region of interest" description="Disordered" evidence="1">
    <location>
        <begin position="397"/>
        <end position="417"/>
    </location>
</feature>
<feature type="transmembrane region" description="Helical" evidence="2">
    <location>
        <begin position="375"/>
        <end position="395"/>
    </location>
</feature>
<sequence length="628" mass="69351">MDLAKRWNDHLRSIGKQPVTLEPVNVDLDTTTPDGTAEMNYKGVQLDRLYHSPSVMFVPSPCFLPYPNRLQARRFEPDDFRAEGGSHGQLWDRNQDDIPSTKQHHSQTPQNDEPMTLIKQPETRAISQEQLVAEVKGIYAGLVMVESKCIEVVETQWACDGPTKLSKDQWHALIALHRTLLHEPHDFFLASQHPSMSPALERLAAKYAMLARMWRHGIHSFLELLRHRLPASLEHMLTFVYLAYSMMALLETVSGFEDTWIECPGDLGRYRMAIEDDDIRDREHWASVSRHWYLKASDKAPATGRLYYHLAILGRRNVVSQPFYYSKSLCAEGDKCRRGWLEKVVLTSSDSGSPQPSNPEALQHPGSTPHYGSRAYALAVFAIFSFGTAITSWLLGRSDDTPTTPSPPPPLPPAESPQPDRVTLLYVRIALIVASALNLVALIAGYSLWFLSLRPDKARAFVGMAAVCAIVLWFGTRGGDSEDNNARNLPDTANLIGLFAVMMGILNAESRLMAALCTQGGGNASDDDDRQDEHADGSRAPLNSGDTTSLALVHTRRPHSYERSMTTSIDEGSREDEALVPPTPAATLAAGTVRGAPPPRNGARAWTSGLLARLADGTQLAGLFTGLS</sequence>
<dbReference type="InterPro" id="IPR011990">
    <property type="entry name" value="TPR-like_helical_dom_sf"/>
</dbReference>
<comment type="caution">
    <text evidence="3">The sequence shown here is derived from an EMBL/GenBank/DDBJ whole genome shotgun (WGS) entry which is preliminary data.</text>
</comment>
<evidence type="ECO:0000313" key="4">
    <source>
        <dbReference type="Proteomes" id="UP001583172"/>
    </source>
</evidence>
<reference evidence="3 4" key="1">
    <citation type="journal article" date="2024" name="Commun. Biol.">
        <title>Comparative genomic analysis of thermophilic fungi reveals convergent evolutionary adaptations and gene losses.</title>
        <authorList>
            <person name="Steindorff A.S."/>
            <person name="Aguilar-Pontes M.V."/>
            <person name="Robinson A.J."/>
            <person name="Andreopoulos B."/>
            <person name="LaButti K."/>
            <person name="Kuo A."/>
            <person name="Mondo S."/>
            <person name="Riley R."/>
            <person name="Otillar R."/>
            <person name="Haridas S."/>
            <person name="Lipzen A."/>
            <person name="Grimwood J."/>
            <person name="Schmutz J."/>
            <person name="Clum A."/>
            <person name="Reid I.D."/>
            <person name="Moisan M.C."/>
            <person name="Butler G."/>
            <person name="Nguyen T.T.M."/>
            <person name="Dewar K."/>
            <person name="Conant G."/>
            <person name="Drula E."/>
            <person name="Henrissat B."/>
            <person name="Hansel C."/>
            <person name="Singer S."/>
            <person name="Hutchinson M.I."/>
            <person name="de Vries R.P."/>
            <person name="Natvig D.O."/>
            <person name="Powell A.J."/>
            <person name="Tsang A."/>
            <person name="Grigoriev I.V."/>
        </authorList>
    </citation>
    <scope>NUCLEOTIDE SEQUENCE [LARGE SCALE GENOMIC DNA]</scope>
    <source>
        <strain evidence="3 4">CBS 620.91</strain>
    </source>
</reference>
<gene>
    <name evidence="3" type="ORF">VTJ49DRAFT_6584</name>
</gene>
<keyword evidence="2" id="KW-0472">Membrane</keyword>
<dbReference type="PANTHER" id="PTHR15696:SF0">
    <property type="entry name" value="TELOMERASE-BINDING PROTEIN EST1A"/>
    <property type="match status" value="1"/>
</dbReference>
<keyword evidence="2" id="KW-0812">Transmembrane</keyword>
<feature type="region of interest" description="Disordered" evidence="1">
    <location>
        <begin position="520"/>
        <end position="548"/>
    </location>
</feature>